<keyword evidence="3" id="KW-1185">Reference proteome</keyword>
<dbReference type="EMBL" id="JAXCGZ010001985">
    <property type="protein sequence ID" value="KAK7084777.1"/>
    <property type="molecule type" value="Genomic_DNA"/>
</dbReference>
<dbReference type="PANTHER" id="PTHR22576">
    <property type="entry name" value="MUCOSA ASSOCIATED LYMPHOID TISSUE LYMPHOMA TRANSLOCATION PROTEIN 1/PARACASPASE"/>
    <property type="match status" value="1"/>
</dbReference>
<dbReference type="PROSITE" id="PS50835">
    <property type="entry name" value="IG_LIKE"/>
    <property type="match status" value="2"/>
</dbReference>
<sequence length="788" mass="90050">MGSELDLDTPFDLVPTYIKNDVEQELNSDGKWRNVAVCFFTCTQAGRPGKCNFEQEVESLSRKRSPGKALLDLFTRSNLNVEYVQRIFWLCDIKETLNILVTNTVVSFEHPRDNIYEEIKLGESCSCLKVEAFGSPLPNLQWYHNGTPLANKTSDMLHIQSFKRGDAGLYVCRATQTINGETKEYMSSSFMLKIAKSSPCKIIDLKNISLQTGNLLMLVFRAEGEPEPYYVWYKDGREITRDNVGLFKVENVGMINGGNYSCIAVNSEGSCSSEQVVVKVSAPIRAPVKPEIILKPSLAPSYALYSAVDFMFKVRCRDPVKFTCTINDEDIEDMEANRPTWSEKKVDSSDYLFSMRYNVSDEDWRRGNKGPIIIRIMAQNENEEHYWVIHEEIINVVFQADVKHLTARNKIALLIANDNYETDKLATPFKDIQALAKVLTGMQFHCMLIRNVTQSDIYGIVELFCSFIRRGTYVFFYYAGHGEHHNDVEYMVPLPERTKSNATKWTTLGDFVARNDIINRIQKENPALLYEMYDSCRRNTTHAEPYPRRKIDHIVSKHNSVTLFATPKGYAAFEVAEGLSLLMSEFLKVAAEPRPVVHMSNDVLKAFNHNLETVVAPMFSSDLTEDRCLTDSVEPHPRDMESVLDRWERLSNVGGTQVKEHFEIDGEFYTISLTCEQEGYPYIISNWINIIIGITPEELQEATALESPPKQGLMVSIDLSTCKDMIEQHVTRNPIRCKVENIQKIRGDFTMMMYFSKNGENITDCKFSLGRPSLCDFWKSQLFNLNTL</sequence>
<protein>
    <recommendedName>
        <fullName evidence="1">Ig-like domain-containing protein</fullName>
    </recommendedName>
</protein>
<dbReference type="InterPro" id="IPR013098">
    <property type="entry name" value="Ig_I-set"/>
</dbReference>
<dbReference type="InterPro" id="IPR011600">
    <property type="entry name" value="Pept_C14_caspase"/>
</dbReference>
<gene>
    <name evidence="2" type="ORF">SK128_001975</name>
</gene>
<reference evidence="2 3" key="1">
    <citation type="submission" date="2023-11" db="EMBL/GenBank/DDBJ databases">
        <title>Halocaridina rubra genome assembly.</title>
        <authorList>
            <person name="Smith C."/>
        </authorList>
    </citation>
    <scope>NUCLEOTIDE SEQUENCE [LARGE SCALE GENOMIC DNA]</scope>
    <source>
        <strain evidence="2">EP-1</strain>
        <tissue evidence="2">Whole</tissue>
    </source>
</reference>
<dbReference type="InterPro" id="IPR003598">
    <property type="entry name" value="Ig_sub2"/>
</dbReference>
<dbReference type="Pfam" id="PF00656">
    <property type="entry name" value="Peptidase_C14"/>
    <property type="match status" value="1"/>
</dbReference>
<dbReference type="Gene3D" id="3.40.50.1460">
    <property type="match status" value="1"/>
</dbReference>
<dbReference type="SUPFAM" id="SSF52129">
    <property type="entry name" value="Caspase-like"/>
    <property type="match status" value="1"/>
</dbReference>
<dbReference type="InterPro" id="IPR036179">
    <property type="entry name" value="Ig-like_dom_sf"/>
</dbReference>
<dbReference type="PANTHER" id="PTHR22576:SF37">
    <property type="entry name" value="MUCOSA-ASSOCIATED LYMPHOID TISSUE LYMPHOMA TRANSLOCATION PROTEIN 1"/>
    <property type="match status" value="1"/>
</dbReference>
<dbReference type="Pfam" id="PF13927">
    <property type="entry name" value="Ig_3"/>
    <property type="match status" value="1"/>
</dbReference>
<dbReference type="GO" id="GO:0004197">
    <property type="term" value="F:cysteine-type endopeptidase activity"/>
    <property type="evidence" value="ECO:0007669"/>
    <property type="project" value="InterPro"/>
</dbReference>
<dbReference type="InterPro" id="IPR003599">
    <property type="entry name" value="Ig_sub"/>
</dbReference>
<dbReference type="InterPro" id="IPR007110">
    <property type="entry name" value="Ig-like_dom"/>
</dbReference>
<accession>A0AAN8XI55</accession>
<evidence type="ECO:0000259" key="1">
    <source>
        <dbReference type="PROSITE" id="PS50835"/>
    </source>
</evidence>
<dbReference type="GO" id="GO:0006508">
    <property type="term" value="P:proteolysis"/>
    <property type="evidence" value="ECO:0007669"/>
    <property type="project" value="InterPro"/>
</dbReference>
<dbReference type="InterPro" id="IPR029030">
    <property type="entry name" value="Caspase-like_dom_sf"/>
</dbReference>
<comment type="caution">
    <text evidence="2">The sequence shown here is derived from an EMBL/GenBank/DDBJ whole genome shotgun (WGS) entry which is preliminary data.</text>
</comment>
<organism evidence="2 3">
    <name type="scientific">Halocaridina rubra</name>
    <name type="common">Hawaiian red shrimp</name>
    <dbReference type="NCBI Taxonomy" id="373956"/>
    <lineage>
        <taxon>Eukaryota</taxon>
        <taxon>Metazoa</taxon>
        <taxon>Ecdysozoa</taxon>
        <taxon>Arthropoda</taxon>
        <taxon>Crustacea</taxon>
        <taxon>Multicrustacea</taxon>
        <taxon>Malacostraca</taxon>
        <taxon>Eumalacostraca</taxon>
        <taxon>Eucarida</taxon>
        <taxon>Decapoda</taxon>
        <taxon>Pleocyemata</taxon>
        <taxon>Caridea</taxon>
        <taxon>Atyoidea</taxon>
        <taxon>Atyidae</taxon>
        <taxon>Halocaridina</taxon>
    </lineage>
</organism>
<dbReference type="CDD" id="cd00096">
    <property type="entry name" value="Ig"/>
    <property type="match status" value="1"/>
</dbReference>
<feature type="domain" description="Ig-like" evidence="1">
    <location>
        <begin position="111"/>
        <end position="188"/>
    </location>
</feature>
<dbReference type="AlphaFoldDB" id="A0AAN8XI55"/>
<feature type="domain" description="Ig-like" evidence="1">
    <location>
        <begin position="199"/>
        <end position="278"/>
    </location>
</feature>
<name>A0AAN8XI55_HALRR</name>
<dbReference type="SMART" id="SM00409">
    <property type="entry name" value="IG"/>
    <property type="match status" value="2"/>
</dbReference>
<evidence type="ECO:0000313" key="2">
    <source>
        <dbReference type="EMBL" id="KAK7084777.1"/>
    </source>
</evidence>
<dbReference type="InterPro" id="IPR013783">
    <property type="entry name" value="Ig-like_fold"/>
</dbReference>
<dbReference type="Pfam" id="PF07679">
    <property type="entry name" value="I-set"/>
    <property type="match status" value="1"/>
</dbReference>
<dbReference type="InterPro" id="IPR052039">
    <property type="entry name" value="Caspase-related_regulators"/>
</dbReference>
<dbReference type="SUPFAM" id="SSF48726">
    <property type="entry name" value="Immunoglobulin"/>
    <property type="match status" value="1"/>
</dbReference>
<dbReference type="Proteomes" id="UP001381693">
    <property type="component" value="Unassembled WGS sequence"/>
</dbReference>
<dbReference type="Gene3D" id="2.60.40.10">
    <property type="entry name" value="Immunoglobulins"/>
    <property type="match status" value="2"/>
</dbReference>
<evidence type="ECO:0000313" key="3">
    <source>
        <dbReference type="Proteomes" id="UP001381693"/>
    </source>
</evidence>
<dbReference type="SMART" id="SM00408">
    <property type="entry name" value="IGc2"/>
    <property type="match status" value="2"/>
</dbReference>
<proteinExistence type="predicted"/>